<evidence type="ECO:0000259" key="3">
    <source>
        <dbReference type="Pfam" id="PF03413"/>
    </source>
</evidence>
<feature type="region of interest" description="Disordered" evidence="1">
    <location>
        <begin position="26"/>
        <end position="61"/>
    </location>
</feature>
<feature type="signal peptide" evidence="2">
    <location>
        <begin position="1"/>
        <end position="25"/>
    </location>
</feature>
<feature type="compositionally biased region" description="Low complexity" evidence="1">
    <location>
        <begin position="26"/>
        <end position="46"/>
    </location>
</feature>
<accession>A0ABP6N247</accession>
<dbReference type="InterPro" id="IPR025711">
    <property type="entry name" value="PepSY"/>
</dbReference>
<dbReference type="Proteomes" id="UP001500320">
    <property type="component" value="Unassembled WGS sequence"/>
</dbReference>
<evidence type="ECO:0000256" key="2">
    <source>
        <dbReference type="SAM" id="SignalP"/>
    </source>
</evidence>
<dbReference type="RefSeq" id="WP_344859129.1">
    <property type="nucleotide sequence ID" value="NZ_BAAAUT010000017.1"/>
</dbReference>
<keyword evidence="2" id="KW-0732">Signal</keyword>
<feature type="domain" description="PepSY" evidence="3">
    <location>
        <begin position="67"/>
        <end position="120"/>
    </location>
</feature>
<evidence type="ECO:0000256" key="1">
    <source>
        <dbReference type="SAM" id="MobiDB-lite"/>
    </source>
</evidence>
<name>A0ABP6N247_9ACTN</name>
<dbReference type="Gene3D" id="3.10.450.40">
    <property type="match status" value="1"/>
</dbReference>
<comment type="caution">
    <text evidence="4">The sequence shown here is derived from an EMBL/GenBank/DDBJ whole genome shotgun (WGS) entry which is preliminary data.</text>
</comment>
<keyword evidence="5" id="KW-1185">Reference proteome</keyword>
<dbReference type="EMBL" id="BAAAUT010000017">
    <property type="protein sequence ID" value="GAA3134107.1"/>
    <property type="molecule type" value="Genomic_DNA"/>
</dbReference>
<feature type="chain" id="PRO_5046341872" description="PepSY domain-containing protein" evidence="2">
    <location>
        <begin position="26"/>
        <end position="137"/>
    </location>
</feature>
<evidence type="ECO:0000313" key="4">
    <source>
        <dbReference type="EMBL" id="GAA3134107.1"/>
    </source>
</evidence>
<sequence>MRKPVIILSGLALGALTAAGGVAFAEHGGSAQSSPSPATTATAAPRDTGDTRDADDAGLTARPAVLAEQAQRTALSQVNGGWIVSSELESEGGTAVWEIGVADGKGAEREIAVDAATGKLVPATADAADEDDGQDDD</sequence>
<proteinExistence type="predicted"/>
<protein>
    <recommendedName>
        <fullName evidence="3">PepSY domain-containing protein</fullName>
    </recommendedName>
</protein>
<reference evidence="5" key="1">
    <citation type="journal article" date="2019" name="Int. J. Syst. Evol. Microbiol.">
        <title>The Global Catalogue of Microorganisms (GCM) 10K type strain sequencing project: providing services to taxonomists for standard genome sequencing and annotation.</title>
        <authorList>
            <consortium name="The Broad Institute Genomics Platform"/>
            <consortium name="The Broad Institute Genome Sequencing Center for Infectious Disease"/>
            <person name="Wu L."/>
            <person name="Ma J."/>
        </authorList>
    </citation>
    <scope>NUCLEOTIDE SEQUENCE [LARGE SCALE GENOMIC DNA]</scope>
    <source>
        <strain evidence="5">JCM 9373</strain>
    </source>
</reference>
<evidence type="ECO:0000313" key="5">
    <source>
        <dbReference type="Proteomes" id="UP001500320"/>
    </source>
</evidence>
<dbReference type="Pfam" id="PF03413">
    <property type="entry name" value="PepSY"/>
    <property type="match status" value="1"/>
</dbReference>
<gene>
    <name evidence="4" type="ORF">GCM10010466_25950</name>
</gene>
<organism evidence="4 5">
    <name type="scientific">Planomonospora alba</name>
    <dbReference type="NCBI Taxonomy" id="161354"/>
    <lineage>
        <taxon>Bacteria</taxon>
        <taxon>Bacillati</taxon>
        <taxon>Actinomycetota</taxon>
        <taxon>Actinomycetes</taxon>
        <taxon>Streptosporangiales</taxon>
        <taxon>Streptosporangiaceae</taxon>
        <taxon>Planomonospora</taxon>
    </lineage>
</organism>